<feature type="compositionally biased region" description="Pro residues" evidence="1">
    <location>
        <begin position="470"/>
        <end position="482"/>
    </location>
</feature>
<dbReference type="GO" id="GO:0043025">
    <property type="term" value="C:neuronal cell body"/>
    <property type="evidence" value="ECO:0007669"/>
    <property type="project" value="TreeGrafter"/>
</dbReference>
<protein>
    <recommendedName>
        <fullName evidence="5">Tyrosine-protein kinase ephrin type A/B receptor-like domain-containing protein</fullName>
    </recommendedName>
</protein>
<dbReference type="GO" id="GO:0007271">
    <property type="term" value="P:synaptic transmission, cholinergic"/>
    <property type="evidence" value="ECO:0007669"/>
    <property type="project" value="TreeGrafter"/>
</dbReference>
<feature type="region of interest" description="Disordered" evidence="1">
    <location>
        <begin position="465"/>
        <end position="486"/>
    </location>
</feature>
<reference evidence="3" key="2">
    <citation type="submission" date="2021-08" db="EMBL/GenBank/DDBJ databases">
        <authorList>
            <person name="Eriksson T."/>
        </authorList>
    </citation>
    <scope>NUCLEOTIDE SEQUENCE</scope>
    <source>
        <strain evidence="3">Stoneville</strain>
        <tissue evidence="3">Whole head</tissue>
    </source>
</reference>
<dbReference type="InterPro" id="IPR026160">
    <property type="entry name" value="Ric3"/>
</dbReference>
<evidence type="ECO:0008006" key="5">
    <source>
        <dbReference type="Google" id="ProtNLM"/>
    </source>
</evidence>
<dbReference type="GO" id="GO:0045202">
    <property type="term" value="C:synapse"/>
    <property type="evidence" value="ECO:0007669"/>
    <property type="project" value="GOC"/>
</dbReference>
<organism evidence="3 4">
    <name type="scientific">Tenebrio molitor</name>
    <name type="common">Yellow mealworm beetle</name>
    <dbReference type="NCBI Taxonomy" id="7067"/>
    <lineage>
        <taxon>Eukaryota</taxon>
        <taxon>Metazoa</taxon>
        <taxon>Ecdysozoa</taxon>
        <taxon>Arthropoda</taxon>
        <taxon>Hexapoda</taxon>
        <taxon>Insecta</taxon>
        <taxon>Pterygota</taxon>
        <taxon>Neoptera</taxon>
        <taxon>Endopterygota</taxon>
        <taxon>Coleoptera</taxon>
        <taxon>Polyphaga</taxon>
        <taxon>Cucujiformia</taxon>
        <taxon>Tenebrionidae</taxon>
        <taxon>Tenebrio</taxon>
    </lineage>
</organism>
<reference evidence="3" key="1">
    <citation type="journal article" date="2020" name="J Insects Food Feed">
        <title>The yellow mealworm (Tenebrio molitor) genome: a resource for the emerging insects as food and feed industry.</title>
        <authorList>
            <person name="Eriksson T."/>
            <person name="Andere A."/>
            <person name="Kelstrup H."/>
            <person name="Emery V."/>
            <person name="Picard C."/>
        </authorList>
    </citation>
    <scope>NUCLEOTIDE SEQUENCE</scope>
    <source>
        <strain evidence="3">Stoneville</strain>
        <tissue evidence="3">Whole head</tissue>
    </source>
</reference>
<accession>A0A8J6HLN0</accession>
<dbReference type="PANTHER" id="PTHR21723">
    <property type="entry name" value="RESISTANCE TO INHIBITORS OF CHOLINESTERASE PROTEIN 3 RIC3"/>
    <property type="match status" value="1"/>
</dbReference>
<keyword evidence="2" id="KW-1133">Transmembrane helix</keyword>
<dbReference type="EMBL" id="JABDTM020022544">
    <property type="protein sequence ID" value="KAH0815823.1"/>
    <property type="molecule type" value="Genomic_DNA"/>
</dbReference>
<dbReference type="SMART" id="SM01411">
    <property type="entry name" value="Ephrin_rec_like"/>
    <property type="match status" value="1"/>
</dbReference>
<dbReference type="GO" id="GO:0034394">
    <property type="term" value="P:protein localization to cell surface"/>
    <property type="evidence" value="ECO:0007669"/>
    <property type="project" value="TreeGrafter"/>
</dbReference>
<sequence>MYFPNILDGLLCGYHEKMCKVDVRRPVCVNREEEKLINVTFTVMMFTLREIVPTIDVNSCNLNCQIELYSKLAAILVKNIESFVKLPVFSKVSLKEQDFNPKKVAHLKKKEKGRWSTPPILIVTCPGGFGVEKKEPRICVVCPKNTYNVGLESYCKMCPAGQYQPIAGSKACITCSSPLENTACLRVLYANTEYFKVYVGVAFGIVLAIIIVICYCTRNNHSESSTTPKRHDHVYSMLRKDADVEKGANEPLLGGENRRHMRNTVPPQRLRSASTAGYHCPKMENDLSPRKTMVVLVIVVGCFAVLWPKVFYPMLVGSANQQIKPSPIDKTTGCCDVISETDVNTIKIMSELCGTIIKADQDKPLTGKEIVQRCRQEVLETCGIDISVVLQEQVRLGQNVKQILDEIRSLNGSLCLKYNYGVAPWKLGVPHRISVNVDPSNPNIRQERPLHLRSELIHPAFRERGRAIPQPQPATPVRPPPRVVEGRNDSTCQKLIVSIYVTFKEVLQDF</sequence>
<evidence type="ECO:0000313" key="3">
    <source>
        <dbReference type="EMBL" id="KAH0815823.1"/>
    </source>
</evidence>
<comment type="caution">
    <text evidence="3">The sequence shown here is derived from an EMBL/GenBank/DDBJ whole genome shotgun (WGS) entry which is preliminary data.</text>
</comment>
<proteinExistence type="predicted"/>
<dbReference type="Proteomes" id="UP000719412">
    <property type="component" value="Unassembled WGS sequence"/>
</dbReference>
<feature type="transmembrane region" description="Helical" evidence="2">
    <location>
        <begin position="292"/>
        <end position="312"/>
    </location>
</feature>
<dbReference type="SUPFAM" id="SSF57184">
    <property type="entry name" value="Growth factor receptor domain"/>
    <property type="match status" value="1"/>
</dbReference>
<dbReference type="PANTHER" id="PTHR21723:SF3">
    <property type="entry name" value="PROTEIN RIC-3"/>
    <property type="match status" value="1"/>
</dbReference>
<keyword evidence="2" id="KW-0472">Membrane</keyword>
<name>A0A8J6HLN0_TENMO</name>
<dbReference type="GO" id="GO:0043005">
    <property type="term" value="C:neuron projection"/>
    <property type="evidence" value="ECO:0007669"/>
    <property type="project" value="TreeGrafter"/>
</dbReference>
<evidence type="ECO:0000256" key="1">
    <source>
        <dbReference type="SAM" id="MobiDB-lite"/>
    </source>
</evidence>
<evidence type="ECO:0000313" key="4">
    <source>
        <dbReference type="Proteomes" id="UP000719412"/>
    </source>
</evidence>
<evidence type="ECO:0000256" key="2">
    <source>
        <dbReference type="SAM" id="Phobius"/>
    </source>
</evidence>
<keyword evidence="4" id="KW-1185">Reference proteome</keyword>
<keyword evidence="2" id="KW-0812">Transmembrane</keyword>
<gene>
    <name evidence="3" type="ORF">GEV33_006968</name>
</gene>
<dbReference type="AlphaFoldDB" id="A0A8J6HLN0"/>
<dbReference type="InterPro" id="IPR009030">
    <property type="entry name" value="Growth_fac_rcpt_cys_sf"/>
</dbReference>
<feature type="transmembrane region" description="Helical" evidence="2">
    <location>
        <begin position="197"/>
        <end position="216"/>
    </location>
</feature>